<feature type="compositionally biased region" description="Basic and acidic residues" evidence="1">
    <location>
        <begin position="112"/>
        <end position="130"/>
    </location>
</feature>
<dbReference type="EMBL" id="OW152819">
    <property type="protein sequence ID" value="CAH2073111.1"/>
    <property type="molecule type" value="Genomic_DNA"/>
</dbReference>
<feature type="region of interest" description="Disordered" evidence="1">
    <location>
        <begin position="105"/>
        <end position="158"/>
    </location>
</feature>
<gene>
    <name evidence="2" type="ORF">IPOD504_LOCUS15489</name>
</gene>
<reference evidence="2" key="1">
    <citation type="submission" date="2022-03" db="EMBL/GenBank/DDBJ databases">
        <authorList>
            <person name="Martin H S."/>
        </authorList>
    </citation>
    <scope>NUCLEOTIDE SEQUENCE</scope>
</reference>
<sequence length="253" mass="27150">MGAVRTGKMGRGRQMRRRAQSTRSHFARGSPCPALLSSVLIPRRSTSRGTSSVLERGGRNISVVSRPCKARSGSKRNRDGAVGKESGCASAPSTNTVLSSFKAKRAVNSRYSKREVGQLEIKKSSSDRSHGAHSYTDGRTAPSNESADGASRLRHGPRPHRRLTVSLASSHLTPVYIPVMIKPRTRNNAAVRCLGGEGQLHGSSAQMLGPPPPPSSPRALYHPPTRLSVLPEAGGSDVNCTTELQNLLFFNHL</sequence>
<dbReference type="Proteomes" id="UP000837857">
    <property type="component" value="Chromosome 7"/>
</dbReference>
<evidence type="ECO:0000313" key="2">
    <source>
        <dbReference type="EMBL" id="CAH2073111.1"/>
    </source>
</evidence>
<feature type="non-terminal residue" evidence="2">
    <location>
        <position position="253"/>
    </location>
</feature>
<evidence type="ECO:0000313" key="3">
    <source>
        <dbReference type="Proteomes" id="UP000837857"/>
    </source>
</evidence>
<keyword evidence="3" id="KW-1185">Reference proteome</keyword>
<organism evidence="2 3">
    <name type="scientific">Iphiclides podalirius</name>
    <name type="common">scarce swallowtail</name>
    <dbReference type="NCBI Taxonomy" id="110791"/>
    <lineage>
        <taxon>Eukaryota</taxon>
        <taxon>Metazoa</taxon>
        <taxon>Ecdysozoa</taxon>
        <taxon>Arthropoda</taxon>
        <taxon>Hexapoda</taxon>
        <taxon>Insecta</taxon>
        <taxon>Pterygota</taxon>
        <taxon>Neoptera</taxon>
        <taxon>Endopterygota</taxon>
        <taxon>Lepidoptera</taxon>
        <taxon>Glossata</taxon>
        <taxon>Ditrysia</taxon>
        <taxon>Papilionoidea</taxon>
        <taxon>Papilionidae</taxon>
        <taxon>Papilioninae</taxon>
        <taxon>Iphiclides</taxon>
    </lineage>
</organism>
<protein>
    <submittedName>
        <fullName evidence="2">Uncharacterized protein</fullName>
    </submittedName>
</protein>
<name>A0ABN8IZT4_9NEOP</name>
<proteinExistence type="predicted"/>
<accession>A0ABN8IZT4</accession>
<evidence type="ECO:0000256" key="1">
    <source>
        <dbReference type="SAM" id="MobiDB-lite"/>
    </source>
</evidence>
<feature type="region of interest" description="Disordered" evidence="1">
    <location>
        <begin position="64"/>
        <end position="93"/>
    </location>
</feature>
<feature type="region of interest" description="Disordered" evidence="1">
    <location>
        <begin position="1"/>
        <end position="30"/>
    </location>
</feature>
<feature type="compositionally biased region" description="Basic residues" evidence="1">
    <location>
        <begin position="8"/>
        <end position="20"/>
    </location>
</feature>